<dbReference type="OMA" id="MVRFSNF"/>
<reference evidence="1" key="3">
    <citation type="submission" date="2025-09" db="UniProtKB">
        <authorList>
            <consortium name="Ensembl"/>
        </authorList>
    </citation>
    <scope>IDENTIFICATION</scope>
</reference>
<evidence type="ECO:0000313" key="2">
    <source>
        <dbReference type="Proteomes" id="UP000005226"/>
    </source>
</evidence>
<sequence>MVLFSNFSSPEYIMELRQWRRKYSSPRCPGSHAGFQLSGKVRTYEWSPYLGLTARRLQRSTLPEPLWLPLATSPS</sequence>
<dbReference type="InParanoid" id="A0A674N3C4"/>
<dbReference type="GeneTree" id="ENSGT00990000205707"/>
<dbReference type="Proteomes" id="UP000005226">
    <property type="component" value="Chromosome 18"/>
</dbReference>
<dbReference type="AlphaFoldDB" id="A0A674N3C4"/>
<reference evidence="1" key="2">
    <citation type="submission" date="2025-08" db="UniProtKB">
        <authorList>
            <consortium name="Ensembl"/>
        </authorList>
    </citation>
    <scope>IDENTIFICATION</scope>
</reference>
<dbReference type="Ensembl" id="ENSTRUT00000084428.1">
    <property type="protein sequence ID" value="ENSTRUP00000068076.1"/>
    <property type="gene ID" value="ENSTRUG00000026379.1"/>
</dbReference>
<protein>
    <submittedName>
        <fullName evidence="1">Uncharacterized protein</fullName>
    </submittedName>
</protein>
<name>A0A674N3C4_TAKRU</name>
<evidence type="ECO:0000313" key="1">
    <source>
        <dbReference type="Ensembl" id="ENSTRUP00000068076.1"/>
    </source>
</evidence>
<keyword evidence="2" id="KW-1185">Reference proteome</keyword>
<proteinExistence type="predicted"/>
<accession>A0A674N3C4</accession>
<reference evidence="1 2" key="1">
    <citation type="journal article" date="2011" name="Genome Biol. Evol.">
        <title>Integration of the genetic map and genome assembly of fugu facilitates insights into distinct features of genome evolution in teleosts and mammals.</title>
        <authorList>
            <person name="Kai W."/>
            <person name="Kikuchi K."/>
            <person name="Tohari S."/>
            <person name="Chew A.K."/>
            <person name="Tay A."/>
            <person name="Fujiwara A."/>
            <person name="Hosoya S."/>
            <person name="Suetake H."/>
            <person name="Naruse K."/>
            <person name="Brenner S."/>
            <person name="Suzuki Y."/>
            <person name="Venkatesh B."/>
        </authorList>
    </citation>
    <scope>NUCLEOTIDE SEQUENCE [LARGE SCALE GENOMIC DNA]</scope>
</reference>
<organism evidence="1 2">
    <name type="scientific">Takifugu rubripes</name>
    <name type="common">Japanese pufferfish</name>
    <name type="synonym">Fugu rubripes</name>
    <dbReference type="NCBI Taxonomy" id="31033"/>
    <lineage>
        <taxon>Eukaryota</taxon>
        <taxon>Metazoa</taxon>
        <taxon>Chordata</taxon>
        <taxon>Craniata</taxon>
        <taxon>Vertebrata</taxon>
        <taxon>Euteleostomi</taxon>
        <taxon>Actinopterygii</taxon>
        <taxon>Neopterygii</taxon>
        <taxon>Teleostei</taxon>
        <taxon>Neoteleostei</taxon>
        <taxon>Acanthomorphata</taxon>
        <taxon>Eupercaria</taxon>
        <taxon>Tetraodontiformes</taxon>
        <taxon>Tetradontoidea</taxon>
        <taxon>Tetraodontidae</taxon>
        <taxon>Takifugu</taxon>
    </lineage>
</organism>